<keyword evidence="1" id="KW-0812">Transmembrane</keyword>
<evidence type="ECO:0000256" key="1">
    <source>
        <dbReference type="SAM" id="Phobius"/>
    </source>
</evidence>
<dbReference type="AlphaFoldDB" id="A0A432LA76"/>
<keyword evidence="1" id="KW-1133">Transmembrane helix</keyword>
<evidence type="ECO:0000313" key="3">
    <source>
        <dbReference type="Proteomes" id="UP000287910"/>
    </source>
</evidence>
<dbReference type="EMBL" id="RYYR01000016">
    <property type="protein sequence ID" value="RUL51269.1"/>
    <property type="molecule type" value="Genomic_DNA"/>
</dbReference>
<feature type="transmembrane region" description="Helical" evidence="1">
    <location>
        <begin position="31"/>
        <end position="52"/>
    </location>
</feature>
<dbReference type="RefSeq" id="WP_126659480.1">
    <property type="nucleotide sequence ID" value="NZ_RYYR01000016.1"/>
</dbReference>
<sequence length="63" mass="7254">MYNFFNFLSLLILTVGLALFGLSFFTQLSHWVGIEIVKGSVYLFVVGLFFQIMENDISKKERA</sequence>
<keyword evidence="1" id="KW-0472">Membrane</keyword>
<name>A0A432LA76_9BACI</name>
<keyword evidence="3" id="KW-1185">Reference proteome</keyword>
<accession>A0A432LA76</accession>
<evidence type="ECO:0000313" key="2">
    <source>
        <dbReference type="EMBL" id="RUL51269.1"/>
    </source>
</evidence>
<comment type="caution">
    <text evidence="2">The sequence shown here is derived from an EMBL/GenBank/DDBJ whole genome shotgun (WGS) entry which is preliminary data.</text>
</comment>
<reference evidence="2 3" key="1">
    <citation type="submission" date="2018-12" db="EMBL/GenBank/DDBJ databases">
        <title>Lysinibacillus antri sp. nov., isolated from a cave soil.</title>
        <authorList>
            <person name="Narsing Rao M.P."/>
            <person name="Zhang H."/>
            <person name="Dong Z.-Y."/>
            <person name="Niu X.-K."/>
            <person name="Zhang K."/>
            <person name="Fang B.-Z."/>
            <person name="Kang Y.-Q."/>
            <person name="Xiao M."/>
            <person name="Li W.-J."/>
        </authorList>
    </citation>
    <scope>NUCLEOTIDE SEQUENCE [LARGE SCALE GENOMIC DNA]</scope>
    <source>
        <strain evidence="2 3">SYSU K30002</strain>
    </source>
</reference>
<proteinExistence type="predicted"/>
<dbReference type="Proteomes" id="UP000287910">
    <property type="component" value="Unassembled WGS sequence"/>
</dbReference>
<feature type="transmembrane region" description="Helical" evidence="1">
    <location>
        <begin position="7"/>
        <end position="25"/>
    </location>
</feature>
<organism evidence="2 3">
    <name type="scientific">Lysinibacillus antri</name>
    <dbReference type="NCBI Taxonomy" id="2498145"/>
    <lineage>
        <taxon>Bacteria</taxon>
        <taxon>Bacillati</taxon>
        <taxon>Bacillota</taxon>
        <taxon>Bacilli</taxon>
        <taxon>Bacillales</taxon>
        <taxon>Bacillaceae</taxon>
        <taxon>Lysinibacillus</taxon>
    </lineage>
</organism>
<protein>
    <submittedName>
        <fullName evidence="2">Uncharacterized protein</fullName>
    </submittedName>
</protein>
<gene>
    <name evidence="2" type="ORF">EK386_12330</name>
</gene>